<dbReference type="GO" id="GO:0047617">
    <property type="term" value="F:fatty acyl-CoA hydrolase activity"/>
    <property type="evidence" value="ECO:0007669"/>
    <property type="project" value="TreeGrafter"/>
</dbReference>
<reference evidence="3 4" key="1">
    <citation type="submission" date="2018-10" db="EMBL/GenBank/DDBJ databases">
        <title>Genomic Encyclopedia of Archaeal and Bacterial Type Strains, Phase II (KMG-II): from individual species to whole genera.</title>
        <authorList>
            <person name="Goeker M."/>
        </authorList>
    </citation>
    <scope>NUCLEOTIDE SEQUENCE [LARGE SCALE GENOMIC DNA]</scope>
    <source>
        <strain evidence="3 4">DSM 18602</strain>
    </source>
</reference>
<dbReference type="Gene3D" id="3.10.129.10">
    <property type="entry name" value="Hotdog Thioesterase"/>
    <property type="match status" value="1"/>
</dbReference>
<protein>
    <submittedName>
        <fullName evidence="3">Acyl-CoA thioester hydrolase</fullName>
    </submittedName>
</protein>
<keyword evidence="4" id="KW-1185">Reference proteome</keyword>
<dbReference type="InterPro" id="IPR006684">
    <property type="entry name" value="YbgC/YbaW"/>
</dbReference>
<evidence type="ECO:0000313" key="3">
    <source>
        <dbReference type="EMBL" id="RKR83620.1"/>
    </source>
</evidence>
<proteinExistence type="inferred from homology"/>
<evidence type="ECO:0000313" key="4">
    <source>
        <dbReference type="Proteomes" id="UP000268007"/>
    </source>
</evidence>
<dbReference type="CDD" id="cd00586">
    <property type="entry name" value="4HBT"/>
    <property type="match status" value="1"/>
</dbReference>
<dbReference type="Proteomes" id="UP000268007">
    <property type="component" value="Unassembled WGS sequence"/>
</dbReference>
<keyword evidence="2 3" id="KW-0378">Hydrolase</keyword>
<dbReference type="PANTHER" id="PTHR31793:SF27">
    <property type="entry name" value="NOVEL THIOESTERASE SUPERFAMILY DOMAIN AND SAPOSIN A-TYPE DOMAIN CONTAINING PROTEIN (0610012H03RIK)"/>
    <property type="match status" value="1"/>
</dbReference>
<evidence type="ECO:0000256" key="2">
    <source>
        <dbReference type="ARBA" id="ARBA00022801"/>
    </source>
</evidence>
<dbReference type="InterPro" id="IPR029069">
    <property type="entry name" value="HotDog_dom_sf"/>
</dbReference>
<dbReference type="NCBIfam" id="TIGR00051">
    <property type="entry name" value="YbgC/FadM family acyl-CoA thioesterase"/>
    <property type="match status" value="1"/>
</dbReference>
<comment type="caution">
    <text evidence="3">The sequence shown here is derived from an EMBL/GenBank/DDBJ whole genome shotgun (WGS) entry which is preliminary data.</text>
</comment>
<name>A0A495J3R6_9SPHI</name>
<comment type="similarity">
    <text evidence="1">Belongs to the 4-hydroxybenzoyl-CoA thioesterase family.</text>
</comment>
<dbReference type="OrthoDB" id="9800856at2"/>
<dbReference type="InterPro" id="IPR050563">
    <property type="entry name" value="4-hydroxybenzoyl-CoA_TE"/>
</dbReference>
<dbReference type="Pfam" id="PF13279">
    <property type="entry name" value="4HBT_2"/>
    <property type="match status" value="1"/>
</dbReference>
<dbReference type="EMBL" id="RBKU01000001">
    <property type="protein sequence ID" value="RKR83620.1"/>
    <property type="molecule type" value="Genomic_DNA"/>
</dbReference>
<dbReference type="SUPFAM" id="SSF54637">
    <property type="entry name" value="Thioesterase/thiol ester dehydrase-isomerase"/>
    <property type="match status" value="1"/>
</dbReference>
<dbReference type="PANTHER" id="PTHR31793">
    <property type="entry name" value="4-HYDROXYBENZOYL-COA THIOESTERASE FAMILY MEMBER"/>
    <property type="match status" value="1"/>
</dbReference>
<gene>
    <name evidence="3" type="ORF">BDD43_3831</name>
</gene>
<dbReference type="RefSeq" id="WP_121199094.1">
    <property type="nucleotide sequence ID" value="NZ_RBKU01000001.1"/>
</dbReference>
<evidence type="ECO:0000256" key="1">
    <source>
        <dbReference type="ARBA" id="ARBA00005953"/>
    </source>
</evidence>
<dbReference type="PIRSF" id="PIRSF003230">
    <property type="entry name" value="YbgC"/>
    <property type="match status" value="1"/>
</dbReference>
<dbReference type="AlphaFoldDB" id="A0A495J3R6"/>
<sequence>MFVTTNKLRVRYGETDQMGYMYYGNYAEFYEVARVEMLRTLGLTYKGMEEYGVMMPVLELHCKYIKPALYDEEITIRVTVEKMPGVRIHFKYELFNEKEELINIGETLLVFVNMETKRPCMPPNYFLAKMKPFFASAQ</sequence>
<organism evidence="3 4">
    <name type="scientific">Mucilaginibacter gracilis</name>
    <dbReference type="NCBI Taxonomy" id="423350"/>
    <lineage>
        <taxon>Bacteria</taxon>
        <taxon>Pseudomonadati</taxon>
        <taxon>Bacteroidota</taxon>
        <taxon>Sphingobacteriia</taxon>
        <taxon>Sphingobacteriales</taxon>
        <taxon>Sphingobacteriaceae</taxon>
        <taxon>Mucilaginibacter</taxon>
    </lineage>
</organism>
<accession>A0A495J3R6</accession>